<evidence type="ECO:0000256" key="11">
    <source>
        <dbReference type="ARBA" id="ARBA00034617"/>
    </source>
</evidence>
<dbReference type="PROSITE" id="PS51198">
    <property type="entry name" value="UVRD_HELICASE_ATP_BIND"/>
    <property type="match status" value="1"/>
</dbReference>
<sequence>MELLVYKASAGSGKTFTLAVEYIRQLILNPRSYQQILAVTFTNKATAEMKERILSQLYGIWIVDADSDAYLKRITQLTGMEEKEIRIAAGQALRYMLHDYTRFRVETIDSFFQSVMRNLARELELSPNLNIELNNEEILDVAIDSMIEKLTPNSPILAWLLDYIDERIADDKKWNVAYEIKRFGKNIFSEEYIEKGSKLREKLKDPNIIKRYKVHLNELQKEALEQMKSFSDQFEGELERHGLSSNDLKNGAKGIGSYFKKLYNGNLSNETRNVTVEKCLESEANWAAKSSPRFSDITSLAASILIPILQDAEELRTQNNLIVNSCSLSLQHLNKLQLLASIDEEVRFINKEKNSFLLSDTNALLHNLIKEDDSSFVFEKIGTSIRNVMIDEFQDTSRMQWNNFKLLLLEGLSRGADSLIVGDVKQSIYRWRSGDWSILNNLNEKIAHFPIRVETLKTNRRSEVNVINFNNSVFQQIVAVLDKKHQDELGVSCESLVKAYADVEQEWPNGKEEKGYVKVSFIEDDDENSYSDNMLSELGKEVKYLLASGVKMNDIAILVRTNKMIPLIATYFDENMNFKIVSDEAFRLDASLALCMLINALRFLSDRNNTIALSLLALSYQRDILKQTTDINRILTENTEEFLPKDFISCSERMRLMPLYELLEELYSLFSMDLIEKQDAYVFAFFDAVIEYLKSNSSEIDNFIRFWDEKLCSKTIPGGEIEGIRILSIHKSKGLEFHTVLIPYCDWSIENERHGQLVWCFPETSPFDEIDIVPVNYSRKMSESIYKNDYLHERLQQWVDNINLLYVAFTRAGKNLIIWGHKKKNNSVSDLLTSSLPQIDNMREYWDDTLCSFEYGNLSSSEMIVDKEKKNKLLRKSSKRLVKMLSVKPDIEFRQSNKSADFISGVEEDKSDKRFINRGKLLHSLFSVIRTDQDIEGAIQQLIFEGVIDNKEIEDEIRKLTKKAFSNERIKDWYSGAWILYNECAIIYKQNGALQIRRPDRVMMKDGEVVVVDFKFGKPNSKYNKQVVDYMQLLSKMGYENISGYLWYVEEERIELVRTN</sequence>
<evidence type="ECO:0000256" key="4">
    <source>
        <dbReference type="ARBA" id="ARBA00022801"/>
    </source>
</evidence>
<dbReference type="STRING" id="1121097.GCA_000428125_01191"/>
<dbReference type="PANTHER" id="PTHR11070">
    <property type="entry name" value="UVRD / RECB / PCRA DNA HELICASE FAMILY MEMBER"/>
    <property type="match status" value="1"/>
</dbReference>
<dbReference type="SUPFAM" id="SSF52540">
    <property type="entry name" value="P-loop containing nucleoside triphosphate hydrolases"/>
    <property type="match status" value="1"/>
</dbReference>
<dbReference type="EC" id="5.6.2.4" evidence="12"/>
<dbReference type="GO" id="GO:0005829">
    <property type="term" value="C:cytosol"/>
    <property type="evidence" value="ECO:0007669"/>
    <property type="project" value="TreeGrafter"/>
</dbReference>
<reference evidence="17 18" key="1">
    <citation type="journal article" date="2015" name="Microbes Environ.">
        <title>Distribution and evolution of nitrogen fixation genes in the phylum bacteroidetes.</title>
        <authorList>
            <person name="Inoue J."/>
            <person name="Oshima K."/>
            <person name="Suda W."/>
            <person name="Sakamoto M."/>
            <person name="Iino T."/>
            <person name="Noda S."/>
            <person name="Hongoh Y."/>
            <person name="Hattori M."/>
            <person name="Ohkuma M."/>
        </authorList>
    </citation>
    <scope>NUCLEOTIDE SEQUENCE [LARGE SCALE GENOMIC DNA]</scope>
    <source>
        <strain evidence="17 18">JCM 15093</strain>
    </source>
</reference>
<proteinExistence type="predicted"/>
<comment type="catalytic activity">
    <reaction evidence="11">
        <text>Couples ATP hydrolysis with the unwinding of duplex DNA by translocating in the 3'-5' direction.</text>
        <dbReference type="EC" id="5.6.2.4"/>
    </reaction>
</comment>
<evidence type="ECO:0000256" key="3">
    <source>
        <dbReference type="ARBA" id="ARBA00022763"/>
    </source>
</evidence>
<dbReference type="InterPro" id="IPR000212">
    <property type="entry name" value="DNA_helicase_UvrD/REP"/>
</dbReference>
<dbReference type="Gene3D" id="3.40.50.300">
    <property type="entry name" value="P-loop containing nucleotide triphosphate hydrolases"/>
    <property type="match status" value="3"/>
</dbReference>
<keyword evidence="10" id="KW-0413">Isomerase</keyword>
<evidence type="ECO:0000256" key="7">
    <source>
        <dbReference type="ARBA" id="ARBA00022840"/>
    </source>
</evidence>
<evidence type="ECO:0000259" key="15">
    <source>
        <dbReference type="PROSITE" id="PS51198"/>
    </source>
</evidence>
<dbReference type="Gene3D" id="3.90.320.10">
    <property type="match status" value="1"/>
</dbReference>
<evidence type="ECO:0000256" key="8">
    <source>
        <dbReference type="ARBA" id="ARBA00023125"/>
    </source>
</evidence>
<dbReference type="GO" id="GO:0003677">
    <property type="term" value="F:DNA binding"/>
    <property type="evidence" value="ECO:0007669"/>
    <property type="project" value="UniProtKB-KW"/>
</dbReference>
<evidence type="ECO:0000259" key="16">
    <source>
        <dbReference type="PROSITE" id="PS51217"/>
    </source>
</evidence>
<dbReference type="RefSeq" id="WP_024995607.1">
    <property type="nucleotide sequence ID" value="NZ_BAJS01000002.1"/>
</dbReference>
<dbReference type="Pfam" id="PF13361">
    <property type="entry name" value="UvrD_C"/>
    <property type="match status" value="1"/>
</dbReference>
<keyword evidence="5 14" id="KW-0347">Helicase</keyword>
<keyword evidence="9" id="KW-0234">DNA repair</keyword>
<keyword evidence="18" id="KW-1185">Reference proteome</keyword>
<dbReference type="InterPro" id="IPR011604">
    <property type="entry name" value="PDDEXK-like_dom_sf"/>
</dbReference>
<evidence type="ECO:0000313" key="18">
    <source>
        <dbReference type="Proteomes" id="UP000027601"/>
    </source>
</evidence>
<comment type="catalytic activity">
    <reaction evidence="13">
        <text>ATP + H2O = ADP + phosphate + H(+)</text>
        <dbReference type="Rhea" id="RHEA:13065"/>
        <dbReference type="ChEBI" id="CHEBI:15377"/>
        <dbReference type="ChEBI" id="CHEBI:15378"/>
        <dbReference type="ChEBI" id="CHEBI:30616"/>
        <dbReference type="ChEBI" id="CHEBI:43474"/>
        <dbReference type="ChEBI" id="CHEBI:456216"/>
        <dbReference type="EC" id="5.6.2.4"/>
    </reaction>
</comment>
<dbReference type="GO" id="GO:0043138">
    <property type="term" value="F:3'-5' DNA helicase activity"/>
    <property type="evidence" value="ECO:0007669"/>
    <property type="project" value="UniProtKB-EC"/>
</dbReference>
<dbReference type="OrthoDB" id="9810135at2"/>
<dbReference type="InterPro" id="IPR027417">
    <property type="entry name" value="P-loop_NTPase"/>
</dbReference>
<dbReference type="eggNOG" id="COG1074">
    <property type="taxonomic scope" value="Bacteria"/>
</dbReference>
<dbReference type="GO" id="GO:0000725">
    <property type="term" value="P:recombinational repair"/>
    <property type="evidence" value="ECO:0007669"/>
    <property type="project" value="TreeGrafter"/>
</dbReference>
<dbReference type="InterPro" id="IPR014016">
    <property type="entry name" value="UvrD-like_ATP-bd"/>
</dbReference>
<dbReference type="EMBL" id="BAJS01000002">
    <property type="protein sequence ID" value="GAK35456.1"/>
    <property type="molecule type" value="Genomic_DNA"/>
</dbReference>
<feature type="domain" description="UvrD-like helicase C-terminal" evidence="16">
    <location>
        <begin position="486"/>
        <end position="734"/>
    </location>
</feature>
<dbReference type="PROSITE" id="PS51217">
    <property type="entry name" value="UVRD_HELICASE_CTER"/>
    <property type="match status" value="1"/>
</dbReference>
<gene>
    <name evidence="17" type="ORF">JCM15093_549</name>
</gene>
<dbReference type="AlphaFoldDB" id="A0A069CZG2"/>
<feature type="binding site" evidence="14">
    <location>
        <begin position="8"/>
        <end position="15"/>
    </location>
    <ligand>
        <name>ATP</name>
        <dbReference type="ChEBI" id="CHEBI:30616"/>
    </ligand>
</feature>
<comment type="caution">
    <text evidence="17">The sequence shown here is derived from an EMBL/GenBank/DDBJ whole genome shotgun (WGS) entry which is preliminary data.</text>
</comment>
<protein>
    <recommendedName>
        <fullName evidence="12">DNA 3'-5' helicase</fullName>
        <ecNumber evidence="12">5.6.2.4</ecNumber>
    </recommendedName>
</protein>
<keyword evidence="4 14" id="KW-0378">Hydrolase</keyword>
<dbReference type="InterPro" id="IPR014017">
    <property type="entry name" value="DNA_helicase_UvrD-like_C"/>
</dbReference>
<dbReference type="Proteomes" id="UP000027601">
    <property type="component" value="Unassembled WGS sequence"/>
</dbReference>
<dbReference type="PANTHER" id="PTHR11070:SF67">
    <property type="entry name" value="DNA 3'-5' HELICASE"/>
    <property type="match status" value="1"/>
</dbReference>
<evidence type="ECO:0000256" key="12">
    <source>
        <dbReference type="ARBA" id="ARBA00034808"/>
    </source>
</evidence>
<feature type="domain" description="UvrD-like helicase ATP-binding" evidence="15">
    <location>
        <begin position="1"/>
        <end position="463"/>
    </location>
</feature>
<keyword evidence="3" id="KW-0227">DNA damage</keyword>
<keyword evidence="7 14" id="KW-0067">ATP-binding</keyword>
<keyword evidence="6" id="KW-0269">Exonuclease</keyword>
<evidence type="ECO:0000256" key="6">
    <source>
        <dbReference type="ARBA" id="ARBA00022839"/>
    </source>
</evidence>
<keyword evidence="1" id="KW-0540">Nuclease</keyword>
<accession>A0A069CZG2</accession>
<dbReference type="Pfam" id="PF00580">
    <property type="entry name" value="UvrD-helicase"/>
    <property type="match status" value="1"/>
</dbReference>
<organism evidence="17 18">
    <name type="scientific">Bacteroides graminisolvens DSM 19988 = JCM 15093</name>
    <dbReference type="NCBI Taxonomy" id="1121097"/>
    <lineage>
        <taxon>Bacteria</taxon>
        <taxon>Pseudomonadati</taxon>
        <taxon>Bacteroidota</taxon>
        <taxon>Bacteroidia</taxon>
        <taxon>Bacteroidales</taxon>
        <taxon>Bacteroidaceae</taxon>
        <taxon>Bacteroides</taxon>
    </lineage>
</organism>
<evidence type="ECO:0000256" key="2">
    <source>
        <dbReference type="ARBA" id="ARBA00022741"/>
    </source>
</evidence>
<evidence type="ECO:0000313" key="17">
    <source>
        <dbReference type="EMBL" id="GAK35456.1"/>
    </source>
</evidence>
<keyword evidence="2 14" id="KW-0547">Nucleotide-binding</keyword>
<dbReference type="GO" id="GO:0016887">
    <property type="term" value="F:ATP hydrolysis activity"/>
    <property type="evidence" value="ECO:0007669"/>
    <property type="project" value="RHEA"/>
</dbReference>
<evidence type="ECO:0000256" key="5">
    <source>
        <dbReference type="ARBA" id="ARBA00022806"/>
    </source>
</evidence>
<keyword evidence="8" id="KW-0238">DNA-binding</keyword>
<dbReference type="Gene3D" id="1.10.3170.10">
    <property type="entry name" value="Recbcd, chain B, domain 2"/>
    <property type="match status" value="1"/>
</dbReference>
<name>A0A069CZG2_9BACE</name>
<dbReference type="GO" id="GO:0004527">
    <property type="term" value="F:exonuclease activity"/>
    <property type="evidence" value="ECO:0007669"/>
    <property type="project" value="UniProtKB-KW"/>
</dbReference>
<dbReference type="GO" id="GO:0005524">
    <property type="term" value="F:ATP binding"/>
    <property type="evidence" value="ECO:0007669"/>
    <property type="project" value="UniProtKB-UniRule"/>
</dbReference>
<evidence type="ECO:0000256" key="10">
    <source>
        <dbReference type="ARBA" id="ARBA00023235"/>
    </source>
</evidence>
<evidence type="ECO:0000256" key="13">
    <source>
        <dbReference type="ARBA" id="ARBA00048988"/>
    </source>
</evidence>
<evidence type="ECO:0000256" key="1">
    <source>
        <dbReference type="ARBA" id="ARBA00022722"/>
    </source>
</evidence>
<evidence type="ECO:0000256" key="14">
    <source>
        <dbReference type="PROSITE-ProRule" id="PRU00560"/>
    </source>
</evidence>
<evidence type="ECO:0000256" key="9">
    <source>
        <dbReference type="ARBA" id="ARBA00023204"/>
    </source>
</evidence>